<proteinExistence type="predicted"/>
<keyword evidence="3" id="KW-1185">Reference proteome</keyword>
<evidence type="ECO:0000313" key="2">
    <source>
        <dbReference type="EMBL" id="OOS00156.1"/>
    </source>
</evidence>
<feature type="region of interest" description="Disordered" evidence="1">
    <location>
        <begin position="27"/>
        <end position="56"/>
    </location>
</feature>
<dbReference type="Proteomes" id="UP000190867">
    <property type="component" value="Unassembled WGS sequence"/>
</dbReference>
<comment type="caution">
    <text evidence="2">The sequence shown here is derived from an EMBL/GenBank/DDBJ whole genome shotgun (WGS) entry which is preliminary data.</text>
</comment>
<sequence>MNMKHYLILIFSFISFGYADPFYGESEPNKTSETTKVEQQEISKNPTACNMEKSENQPHFPFEKEKLKLVGILKNGDQFKALYLTDNQQLVDLKIEDLLGSLQIKSINLKSVEWIDWQKTENCQQPFTFMEKL</sequence>
<evidence type="ECO:0000313" key="3">
    <source>
        <dbReference type="Proteomes" id="UP000190867"/>
    </source>
</evidence>
<evidence type="ECO:0008006" key="4">
    <source>
        <dbReference type="Google" id="ProtNLM"/>
    </source>
</evidence>
<name>A0A1T0AU91_9PAST</name>
<dbReference type="STRING" id="734.B0187_04220"/>
<gene>
    <name evidence="2" type="ORF">B0187_04220</name>
</gene>
<reference evidence="2 3" key="1">
    <citation type="submission" date="2017-02" db="EMBL/GenBank/DDBJ databases">
        <title>Draft genome sequence of Haemophilus paracuniculus CCUG 43573 type strain.</title>
        <authorList>
            <person name="Engstrom-Jakobsson H."/>
            <person name="Salva-Serra F."/>
            <person name="Thorell K."/>
            <person name="Gonzales-Siles L."/>
            <person name="Karlsson R."/>
            <person name="Boulund F."/>
            <person name="Engstrand L."/>
            <person name="Kristiansson E."/>
            <person name="Moore E."/>
        </authorList>
    </citation>
    <scope>NUCLEOTIDE SEQUENCE [LARGE SCALE GENOMIC DNA]</scope>
    <source>
        <strain evidence="2 3">CCUG 43573</strain>
    </source>
</reference>
<organism evidence="2 3">
    <name type="scientific">Haemophilus paracuniculus</name>
    <dbReference type="NCBI Taxonomy" id="734"/>
    <lineage>
        <taxon>Bacteria</taxon>
        <taxon>Pseudomonadati</taxon>
        <taxon>Pseudomonadota</taxon>
        <taxon>Gammaproteobacteria</taxon>
        <taxon>Pasteurellales</taxon>
        <taxon>Pasteurellaceae</taxon>
        <taxon>Haemophilus</taxon>
    </lineage>
</organism>
<dbReference type="EMBL" id="MUYA01000004">
    <property type="protein sequence ID" value="OOS00156.1"/>
    <property type="molecule type" value="Genomic_DNA"/>
</dbReference>
<evidence type="ECO:0000256" key="1">
    <source>
        <dbReference type="SAM" id="MobiDB-lite"/>
    </source>
</evidence>
<accession>A0A1T0AU91</accession>
<protein>
    <recommendedName>
        <fullName evidence="4">Pilus assembly protein PilP</fullName>
    </recommendedName>
</protein>
<dbReference type="AlphaFoldDB" id="A0A1T0AU91"/>
<feature type="compositionally biased region" description="Basic and acidic residues" evidence="1">
    <location>
        <begin position="27"/>
        <end position="41"/>
    </location>
</feature>